<name>A0AAQ4Q9W1_GASAC</name>
<dbReference type="CDD" id="cd19769">
    <property type="entry name" value="Bbox2_TRIM16-like"/>
    <property type="match status" value="1"/>
</dbReference>
<dbReference type="KEGG" id="gat:120832331"/>
<dbReference type="PROSITE" id="PS50119">
    <property type="entry name" value="ZF_BBOX"/>
    <property type="match status" value="1"/>
</dbReference>
<dbReference type="InterPro" id="IPR001841">
    <property type="entry name" value="Znf_RING"/>
</dbReference>
<dbReference type="RefSeq" id="XP_040054463.1">
    <property type="nucleotide sequence ID" value="XM_040198529.1"/>
</dbReference>
<dbReference type="Ensembl" id="ENSGACT00000050778.1">
    <property type="protein sequence ID" value="ENSGACP00000047447.1"/>
    <property type="gene ID" value="ENSGACG00000034432.1"/>
</dbReference>
<evidence type="ECO:0000256" key="2">
    <source>
        <dbReference type="ARBA" id="ARBA00022723"/>
    </source>
</evidence>
<dbReference type="PROSITE" id="PS00518">
    <property type="entry name" value="ZF_RING_1"/>
    <property type="match status" value="1"/>
</dbReference>
<feature type="domain" description="B box-type" evidence="8">
    <location>
        <begin position="149"/>
        <end position="189"/>
    </location>
</feature>
<dbReference type="PROSITE" id="PS50089">
    <property type="entry name" value="ZF_RING_2"/>
    <property type="match status" value="1"/>
</dbReference>
<dbReference type="Gene3D" id="3.30.160.60">
    <property type="entry name" value="Classic Zinc Finger"/>
    <property type="match status" value="1"/>
</dbReference>
<dbReference type="InterPro" id="IPR043136">
    <property type="entry name" value="B30.2/SPRY_sf"/>
</dbReference>
<dbReference type="Pfam" id="PF00643">
    <property type="entry name" value="zf-B_box"/>
    <property type="match status" value="1"/>
</dbReference>
<dbReference type="InterPro" id="IPR013083">
    <property type="entry name" value="Znf_RING/FYVE/PHD"/>
</dbReference>
<evidence type="ECO:0000256" key="4">
    <source>
        <dbReference type="ARBA" id="ARBA00022833"/>
    </source>
</evidence>
<evidence type="ECO:0000259" key="9">
    <source>
        <dbReference type="PROSITE" id="PS50188"/>
    </source>
</evidence>
<keyword evidence="4" id="KW-0862">Zinc</keyword>
<dbReference type="InterPro" id="IPR006574">
    <property type="entry name" value="PRY"/>
</dbReference>
<reference evidence="10" key="3">
    <citation type="submission" date="2025-09" db="UniProtKB">
        <authorList>
            <consortium name="Ensembl"/>
        </authorList>
    </citation>
    <scope>IDENTIFICATION</scope>
</reference>
<dbReference type="CDD" id="cd16040">
    <property type="entry name" value="SPRY_PRY_SNTX"/>
    <property type="match status" value="1"/>
</dbReference>
<dbReference type="GeneID" id="120832331"/>
<evidence type="ECO:0000259" key="8">
    <source>
        <dbReference type="PROSITE" id="PS50119"/>
    </source>
</evidence>
<dbReference type="Pfam" id="PF00622">
    <property type="entry name" value="SPRY"/>
    <property type="match status" value="1"/>
</dbReference>
<dbReference type="InterPro" id="IPR001870">
    <property type="entry name" value="B30.2/SPRY"/>
</dbReference>
<keyword evidence="5" id="KW-0391">Immunity</keyword>
<keyword evidence="2" id="KW-0479">Metal-binding</keyword>
<dbReference type="GO" id="GO:0005737">
    <property type="term" value="C:cytoplasm"/>
    <property type="evidence" value="ECO:0007669"/>
    <property type="project" value="UniProtKB-ARBA"/>
</dbReference>
<organism evidence="10 11">
    <name type="scientific">Gasterosteus aculeatus aculeatus</name>
    <name type="common">three-spined stickleback</name>
    <dbReference type="NCBI Taxonomy" id="481459"/>
    <lineage>
        <taxon>Eukaryota</taxon>
        <taxon>Metazoa</taxon>
        <taxon>Chordata</taxon>
        <taxon>Craniata</taxon>
        <taxon>Vertebrata</taxon>
        <taxon>Euteleostomi</taxon>
        <taxon>Actinopterygii</taxon>
        <taxon>Neopterygii</taxon>
        <taxon>Teleostei</taxon>
        <taxon>Neoteleostei</taxon>
        <taxon>Acanthomorphata</taxon>
        <taxon>Eupercaria</taxon>
        <taxon>Perciformes</taxon>
        <taxon>Cottioidei</taxon>
        <taxon>Gasterosteales</taxon>
        <taxon>Gasterosteidae</taxon>
        <taxon>Gasterosteus</taxon>
    </lineage>
</organism>
<evidence type="ECO:0000313" key="10">
    <source>
        <dbReference type="Ensembl" id="ENSGACP00000047447.1"/>
    </source>
</evidence>
<evidence type="ECO:0000313" key="11">
    <source>
        <dbReference type="Proteomes" id="UP000007635"/>
    </source>
</evidence>
<dbReference type="Pfam" id="PF13765">
    <property type="entry name" value="PRY"/>
    <property type="match status" value="1"/>
</dbReference>
<evidence type="ECO:0000256" key="5">
    <source>
        <dbReference type="ARBA" id="ARBA00022859"/>
    </source>
</evidence>
<evidence type="ECO:0000256" key="1">
    <source>
        <dbReference type="ARBA" id="ARBA00022588"/>
    </source>
</evidence>
<feature type="domain" description="B30.2/SPRY" evidence="9">
    <location>
        <begin position="354"/>
        <end position="542"/>
    </location>
</feature>
<evidence type="ECO:0008006" key="12">
    <source>
        <dbReference type="Google" id="ProtNLM"/>
    </source>
</evidence>
<dbReference type="SMART" id="SM00449">
    <property type="entry name" value="SPRY"/>
    <property type="match status" value="1"/>
</dbReference>
<feature type="domain" description="RING-type" evidence="7">
    <location>
        <begin position="15"/>
        <end position="58"/>
    </location>
</feature>
<dbReference type="PANTHER" id="PTHR25465">
    <property type="entry name" value="B-BOX DOMAIN CONTAINING"/>
    <property type="match status" value="1"/>
</dbReference>
<dbReference type="InterPro" id="IPR051051">
    <property type="entry name" value="E3_ubiq-ligase_TRIM/RNF"/>
</dbReference>
<reference evidence="10" key="2">
    <citation type="submission" date="2025-08" db="UniProtKB">
        <authorList>
            <consortium name="Ensembl"/>
        </authorList>
    </citation>
    <scope>IDENTIFICATION</scope>
</reference>
<dbReference type="InterPro" id="IPR017907">
    <property type="entry name" value="Znf_RING_CS"/>
</dbReference>
<evidence type="ECO:0000256" key="6">
    <source>
        <dbReference type="PROSITE-ProRule" id="PRU00024"/>
    </source>
</evidence>
<dbReference type="AlphaFoldDB" id="A0AAQ4Q9W1"/>
<protein>
    <recommendedName>
        <fullName evidence="12">Tripartite motif-containing protein 16-like</fullName>
    </recommendedName>
</protein>
<dbReference type="PANTHER" id="PTHR25465:SF5">
    <property type="entry name" value="E3 UBIQUITIN_ISG15 LIGASE TRIM25-RELATED"/>
    <property type="match status" value="1"/>
</dbReference>
<sequence length="542" mass="60827">MAQQGIQLDQEKLCCAVCLDVLKEPVTLPCGHSYCMSCIENIWGHGDQKETHSCPQCRQTFGPRPSLVKNTMLTDLVEELKKKGLAAAAADACYAALEDVACDFCTGRKLKALKSCLQCLVSYCEHHLQPHYQVDQFKKHVLVDPSGKLQENICTRHNEVLKIFCRTDQQCVCILCSMDEHKGHDTVSAAAEMAERQKELGETRQRIQQRIQRGERDKKVLQQEVEAINRCADEAVRDSEKIFTDARQQIRSRQKSEVSDVNALQGRLRQEISDLRGKDAELELLSRTGDHTRFLQSYASLKSLGEAKESPGAGIRFQRYGEEVAAAVSEVRGQLQDLLSEERSSISLEGTEEVLRPQAEPETRADFLKYSSTLQLDPSSAHRCVRVNSRQEAQFYYHNCYCSPHPDRFTDWHQVLCREGLTGRCYWEVECVNLAGGDIFVAVAYKSMNRSGVQSAFGSDNSSWALQCFHSGYEFRHNNVRTSIPGPLTSTVGVYLDHSAGTLSFYSVSETMRLLHRVQTTFTQPLCPGLGVHETGGSVKIS</sequence>
<dbReference type="InterPro" id="IPR003877">
    <property type="entry name" value="SPRY_dom"/>
</dbReference>
<dbReference type="Pfam" id="PF25600">
    <property type="entry name" value="TRIM_CC"/>
    <property type="match status" value="1"/>
</dbReference>
<dbReference type="Pfam" id="PF15227">
    <property type="entry name" value="zf-C3HC4_4"/>
    <property type="match status" value="1"/>
</dbReference>
<keyword evidence="1" id="KW-0399">Innate immunity</keyword>
<dbReference type="InterPro" id="IPR058030">
    <property type="entry name" value="TRIM8/14/16/25/29/45/65_CC"/>
</dbReference>
<dbReference type="SUPFAM" id="SSF49899">
    <property type="entry name" value="Concanavalin A-like lectins/glucanases"/>
    <property type="match status" value="1"/>
</dbReference>
<dbReference type="Gene3D" id="2.60.120.920">
    <property type="match status" value="1"/>
</dbReference>
<dbReference type="Gene3D" id="3.30.40.10">
    <property type="entry name" value="Zinc/RING finger domain, C3HC4 (zinc finger)"/>
    <property type="match status" value="1"/>
</dbReference>
<dbReference type="SMART" id="SM00336">
    <property type="entry name" value="BBOX"/>
    <property type="match status" value="1"/>
</dbReference>
<evidence type="ECO:0000256" key="3">
    <source>
        <dbReference type="ARBA" id="ARBA00022771"/>
    </source>
</evidence>
<dbReference type="GO" id="GO:0045087">
    <property type="term" value="P:innate immune response"/>
    <property type="evidence" value="ECO:0007669"/>
    <property type="project" value="UniProtKB-KW"/>
</dbReference>
<dbReference type="GO" id="GO:0008270">
    <property type="term" value="F:zinc ion binding"/>
    <property type="evidence" value="ECO:0007669"/>
    <property type="project" value="UniProtKB-KW"/>
</dbReference>
<dbReference type="SUPFAM" id="SSF57845">
    <property type="entry name" value="B-box zinc-binding domain"/>
    <property type="match status" value="1"/>
</dbReference>
<keyword evidence="11" id="KW-1185">Reference proteome</keyword>
<dbReference type="SMART" id="SM00184">
    <property type="entry name" value="RING"/>
    <property type="match status" value="1"/>
</dbReference>
<accession>A0AAQ4Q9W1</accession>
<reference evidence="10 11" key="1">
    <citation type="journal article" date="2021" name="G3 (Bethesda)">
        <title>Improved contiguity of the threespine stickleback genome using long-read sequencing.</title>
        <authorList>
            <person name="Nath S."/>
            <person name="Shaw D.E."/>
            <person name="White M.A."/>
        </authorList>
    </citation>
    <scope>NUCLEOTIDE SEQUENCE [LARGE SCALE GENOMIC DNA]</scope>
    <source>
        <strain evidence="10 11">Lake Benthic</strain>
    </source>
</reference>
<keyword evidence="3 6" id="KW-0863">Zinc-finger</keyword>
<dbReference type="InterPro" id="IPR013320">
    <property type="entry name" value="ConA-like_dom_sf"/>
</dbReference>
<dbReference type="GeneTree" id="ENSGT01150000286950"/>
<evidence type="ECO:0000259" key="7">
    <source>
        <dbReference type="PROSITE" id="PS50089"/>
    </source>
</evidence>
<dbReference type="PROSITE" id="PS50188">
    <property type="entry name" value="B302_SPRY"/>
    <property type="match status" value="1"/>
</dbReference>
<dbReference type="InterPro" id="IPR000315">
    <property type="entry name" value="Znf_B-box"/>
</dbReference>
<proteinExistence type="predicted"/>
<dbReference type="Proteomes" id="UP000007635">
    <property type="component" value="Chromosome XIV"/>
</dbReference>
<dbReference type="Gene3D" id="4.10.830.40">
    <property type="match status" value="1"/>
</dbReference>
<dbReference type="SUPFAM" id="SSF57850">
    <property type="entry name" value="RING/U-box"/>
    <property type="match status" value="1"/>
</dbReference>